<dbReference type="RefSeq" id="XP_005847486.1">
    <property type="nucleotide sequence ID" value="XM_005847424.1"/>
</dbReference>
<accession>E1ZG15</accession>
<evidence type="ECO:0000313" key="3">
    <source>
        <dbReference type="EMBL" id="EFN55384.1"/>
    </source>
</evidence>
<protein>
    <recommendedName>
        <fullName evidence="2">YbaK/aminoacyl-tRNA synthetase-associated domain-containing protein</fullName>
    </recommendedName>
</protein>
<feature type="domain" description="YbaK/aminoacyl-tRNA synthetase-associated" evidence="2">
    <location>
        <begin position="20"/>
        <end position="142"/>
    </location>
</feature>
<comment type="similarity">
    <text evidence="1">Belongs to the PRORSD1 family.</text>
</comment>
<reference evidence="3 4" key="1">
    <citation type="journal article" date="2010" name="Plant Cell">
        <title>The Chlorella variabilis NC64A genome reveals adaptation to photosymbiosis, coevolution with viruses, and cryptic sex.</title>
        <authorList>
            <person name="Blanc G."/>
            <person name="Duncan G."/>
            <person name="Agarkova I."/>
            <person name="Borodovsky M."/>
            <person name="Gurnon J."/>
            <person name="Kuo A."/>
            <person name="Lindquist E."/>
            <person name="Lucas S."/>
            <person name="Pangilinan J."/>
            <person name="Polle J."/>
            <person name="Salamov A."/>
            <person name="Terry A."/>
            <person name="Yamada T."/>
            <person name="Dunigan D.D."/>
            <person name="Grigoriev I.V."/>
            <person name="Claverie J.M."/>
            <person name="Van Etten J.L."/>
        </authorList>
    </citation>
    <scope>NUCLEOTIDE SEQUENCE [LARGE SCALE GENOMIC DNA]</scope>
    <source>
        <strain evidence="3 4">NC64A</strain>
    </source>
</reference>
<dbReference type="GeneID" id="17354579"/>
<organism evidence="4">
    <name type="scientific">Chlorella variabilis</name>
    <name type="common">Green alga</name>
    <dbReference type="NCBI Taxonomy" id="554065"/>
    <lineage>
        <taxon>Eukaryota</taxon>
        <taxon>Viridiplantae</taxon>
        <taxon>Chlorophyta</taxon>
        <taxon>core chlorophytes</taxon>
        <taxon>Trebouxiophyceae</taxon>
        <taxon>Chlorellales</taxon>
        <taxon>Chlorellaceae</taxon>
        <taxon>Chlorella clade</taxon>
        <taxon>Chlorella</taxon>
    </lineage>
</organism>
<dbReference type="KEGG" id="cvr:CHLNCDRAFT_134463"/>
<dbReference type="InterPro" id="IPR036754">
    <property type="entry name" value="YbaK/aa-tRNA-synt-asso_dom_sf"/>
</dbReference>
<dbReference type="SUPFAM" id="SSF55826">
    <property type="entry name" value="YbaK/ProRS associated domain"/>
    <property type="match status" value="1"/>
</dbReference>
<dbReference type="OMA" id="QERCIFH"/>
<dbReference type="eggNOG" id="ENOG502QT6S">
    <property type="taxonomic scope" value="Eukaryota"/>
</dbReference>
<dbReference type="GO" id="GO:0002161">
    <property type="term" value="F:aminoacyl-tRNA deacylase activity"/>
    <property type="evidence" value="ECO:0007669"/>
    <property type="project" value="InterPro"/>
</dbReference>
<gene>
    <name evidence="3" type="ORF">CHLNCDRAFT_134463</name>
</gene>
<dbReference type="InParanoid" id="E1ZG15"/>
<evidence type="ECO:0000313" key="4">
    <source>
        <dbReference type="Proteomes" id="UP000008141"/>
    </source>
</evidence>
<dbReference type="Pfam" id="PF04073">
    <property type="entry name" value="tRNA_edit"/>
    <property type="match status" value="1"/>
</dbReference>
<evidence type="ECO:0000256" key="1">
    <source>
        <dbReference type="ARBA" id="ARBA00010201"/>
    </source>
</evidence>
<keyword evidence="4" id="KW-1185">Reference proteome</keyword>
<dbReference type="InterPro" id="IPR007214">
    <property type="entry name" value="YbaK/aa-tRNA-synth-assoc-dom"/>
</dbReference>
<dbReference type="PANTHER" id="PTHR31423">
    <property type="entry name" value="YBAK DOMAIN-CONTAINING PROTEIN"/>
    <property type="match status" value="1"/>
</dbReference>
<dbReference type="OrthoDB" id="424586at2759"/>
<dbReference type="EMBL" id="GL433845">
    <property type="protein sequence ID" value="EFN55384.1"/>
    <property type="molecule type" value="Genomic_DNA"/>
</dbReference>
<dbReference type="InterPro" id="IPR040285">
    <property type="entry name" value="ProX/PRXD1"/>
</dbReference>
<sequence>MDALLAKLQALQIQHETHAHPAVMTCEAQAAALSGVPGVVTKNLFLKDKKGRLYIVTAAADTKVDLKVLSARLGTGKGGVRMAPDELIPTVPLGSVTPLAIAQPSAAGVALLLDGKLRGQPRICVHPLDNTATMVLSSEGLEAFVRSVGREPAWVDLEADPVIDMNNPPDLKAFADAATPLAANDGAAAAAAAVAPGAAAAKPAAAAAAAAAGGTKAAKKAAPAAAGSKKGAGAAGGATPAAAPRADDVLRATDELVDKIASTLVGEAAAGVDADVMRRLKADVEMRLNALRNAAYAGGFSAARGAIASTLSGQYA</sequence>
<dbReference type="AlphaFoldDB" id="E1ZG15"/>
<evidence type="ECO:0000259" key="2">
    <source>
        <dbReference type="Pfam" id="PF04073"/>
    </source>
</evidence>
<proteinExistence type="inferred from homology"/>
<name>E1ZG15_CHLVA</name>
<dbReference type="PANTHER" id="PTHR31423:SF3">
    <property type="entry name" value="PROLYL-TRNA SYNTHETASE ASSOCIATED DOMAIN-CONTAINING PROTEIN 1-RELATED"/>
    <property type="match status" value="1"/>
</dbReference>
<dbReference type="Gene3D" id="3.90.960.10">
    <property type="entry name" value="YbaK/aminoacyl-tRNA synthetase-associated domain"/>
    <property type="match status" value="1"/>
</dbReference>
<dbReference type="FunFam" id="3.90.960.10:FF:000005">
    <property type="entry name" value="Putative prolyl-tRNA synthetase"/>
    <property type="match status" value="1"/>
</dbReference>
<dbReference type="CDD" id="cd04335">
    <property type="entry name" value="PrdX_deacylase"/>
    <property type="match status" value="1"/>
</dbReference>
<dbReference type="Proteomes" id="UP000008141">
    <property type="component" value="Unassembled WGS sequence"/>
</dbReference>
<dbReference type="FunCoup" id="E1ZG15">
    <property type="interactions" value="1035"/>
</dbReference>